<comment type="caution">
    <text evidence="2">The sequence shown here is derived from an EMBL/GenBank/DDBJ whole genome shotgun (WGS) entry which is preliminary data.</text>
</comment>
<evidence type="ECO:0000256" key="1">
    <source>
        <dbReference type="SAM" id="MobiDB-lite"/>
    </source>
</evidence>
<feature type="compositionally biased region" description="Basic and acidic residues" evidence="1">
    <location>
        <begin position="19"/>
        <end position="49"/>
    </location>
</feature>
<dbReference type="AlphaFoldDB" id="A0A1J9PTL2"/>
<dbReference type="VEuPathDB" id="FungiDB:AJ78_07976"/>
<sequence>MVASDQRNSLKTPSFILRRHGDSLELNGPRKEKVHGQADGVRPSRDDERHRLGAYEIRTGGGLDARRGHVGHVLGPGARPVPLEARTVT</sequence>
<feature type="region of interest" description="Disordered" evidence="1">
    <location>
        <begin position="1"/>
        <end position="49"/>
    </location>
</feature>
<dbReference type="EMBL" id="LGRN01000588">
    <property type="protein sequence ID" value="OJD11211.1"/>
    <property type="molecule type" value="Genomic_DNA"/>
</dbReference>
<evidence type="ECO:0000313" key="2">
    <source>
        <dbReference type="EMBL" id="OJD11211.1"/>
    </source>
</evidence>
<feature type="compositionally biased region" description="Polar residues" evidence="1">
    <location>
        <begin position="1"/>
        <end position="12"/>
    </location>
</feature>
<dbReference type="Proteomes" id="UP000182235">
    <property type="component" value="Unassembled WGS sequence"/>
</dbReference>
<gene>
    <name evidence="2" type="ORF">AJ78_07976</name>
</gene>
<feature type="non-terminal residue" evidence="2">
    <location>
        <position position="89"/>
    </location>
</feature>
<reference evidence="2 3" key="1">
    <citation type="submission" date="2015-07" db="EMBL/GenBank/DDBJ databases">
        <title>Emmonsia species relationships and genome sequence.</title>
        <authorList>
            <consortium name="The Broad Institute Genomics Platform"/>
            <person name="Cuomo C.A."/>
            <person name="Munoz J.F."/>
            <person name="Imamovic A."/>
            <person name="Priest M.E."/>
            <person name="Young S."/>
            <person name="Clay O.K."/>
            <person name="McEwen J.G."/>
        </authorList>
    </citation>
    <scope>NUCLEOTIDE SEQUENCE [LARGE SCALE GENOMIC DNA]</scope>
    <source>
        <strain evidence="2 3">UAMH 9510</strain>
    </source>
</reference>
<keyword evidence="3" id="KW-1185">Reference proteome</keyword>
<evidence type="ECO:0000313" key="3">
    <source>
        <dbReference type="Proteomes" id="UP000182235"/>
    </source>
</evidence>
<organism evidence="2 3">
    <name type="scientific">Emergomyces pasteurianus Ep9510</name>
    <dbReference type="NCBI Taxonomy" id="1447872"/>
    <lineage>
        <taxon>Eukaryota</taxon>
        <taxon>Fungi</taxon>
        <taxon>Dikarya</taxon>
        <taxon>Ascomycota</taxon>
        <taxon>Pezizomycotina</taxon>
        <taxon>Eurotiomycetes</taxon>
        <taxon>Eurotiomycetidae</taxon>
        <taxon>Onygenales</taxon>
        <taxon>Ajellomycetaceae</taxon>
        <taxon>Emergomyces</taxon>
    </lineage>
</organism>
<name>A0A1J9PTL2_9EURO</name>
<protein>
    <submittedName>
        <fullName evidence="2">Uncharacterized protein</fullName>
    </submittedName>
</protein>
<accession>A0A1J9PTL2</accession>
<proteinExistence type="predicted"/>